<name>A0AAD2HP20_9AGAR</name>
<sequence length="177" mass="19158">MSVPDIFPSEKWSSDSAYITARKMKTFFALGAVAGIPVYISLSLFSRRPGKRLSIERAMNMSTLSGLGAAGVGGAAVYARNSLLDADSLRQRRHELVYSKSKRREEDFAAIGSVLLACIAPAVFWGRAGLLDLTLGGFSLGYGAGTVTHHVQNLLGESAEIDNEKLIPVDDPRSRRR</sequence>
<organism evidence="2 3">
    <name type="scientific">Mycena citricolor</name>
    <dbReference type="NCBI Taxonomy" id="2018698"/>
    <lineage>
        <taxon>Eukaryota</taxon>
        <taxon>Fungi</taxon>
        <taxon>Dikarya</taxon>
        <taxon>Basidiomycota</taxon>
        <taxon>Agaricomycotina</taxon>
        <taxon>Agaricomycetes</taxon>
        <taxon>Agaricomycetidae</taxon>
        <taxon>Agaricales</taxon>
        <taxon>Marasmiineae</taxon>
        <taxon>Mycenaceae</taxon>
        <taxon>Mycena</taxon>
    </lineage>
</organism>
<keyword evidence="3" id="KW-1185">Reference proteome</keyword>
<evidence type="ECO:0000313" key="2">
    <source>
        <dbReference type="EMBL" id="CAK5279382.1"/>
    </source>
</evidence>
<evidence type="ECO:0000256" key="1">
    <source>
        <dbReference type="SAM" id="Phobius"/>
    </source>
</evidence>
<reference evidence="2" key="1">
    <citation type="submission" date="2023-11" db="EMBL/GenBank/DDBJ databases">
        <authorList>
            <person name="De Vega J J."/>
            <person name="De Vega J J."/>
        </authorList>
    </citation>
    <scope>NUCLEOTIDE SEQUENCE</scope>
</reference>
<feature type="transmembrane region" description="Helical" evidence="1">
    <location>
        <begin position="108"/>
        <end position="126"/>
    </location>
</feature>
<feature type="transmembrane region" description="Helical" evidence="1">
    <location>
        <begin position="58"/>
        <end position="79"/>
    </location>
</feature>
<feature type="transmembrane region" description="Helical" evidence="1">
    <location>
        <begin position="27"/>
        <end position="46"/>
    </location>
</feature>
<keyword evidence="1" id="KW-0812">Transmembrane</keyword>
<comment type="caution">
    <text evidence="2">The sequence shown here is derived from an EMBL/GenBank/DDBJ whole genome shotgun (WGS) entry which is preliminary data.</text>
</comment>
<accession>A0AAD2HP20</accession>
<dbReference type="Proteomes" id="UP001295794">
    <property type="component" value="Unassembled WGS sequence"/>
</dbReference>
<protein>
    <submittedName>
        <fullName evidence="2">Uncharacterized protein</fullName>
    </submittedName>
</protein>
<proteinExistence type="predicted"/>
<dbReference type="AlphaFoldDB" id="A0AAD2HP20"/>
<keyword evidence="1" id="KW-1133">Transmembrane helix</keyword>
<evidence type="ECO:0000313" key="3">
    <source>
        <dbReference type="Proteomes" id="UP001295794"/>
    </source>
</evidence>
<keyword evidence="1" id="KW-0472">Membrane</keyword>
<dbReference type="EMBL" id="CAVNYO010000436">
    <property type="protein sequence ID" value="CAK5279382.1"/>
    <property type="molecule type" value="Genomic_DNA"/>
</dbReference>
<gene>
    <name evidence="2" type="ORF">MYCIT1_LOCUS29398</name>
</gene>